<dbReference type="PROSITE" id="PS51819">
    <property type="entry name" value="VOC"/>
    <property type="match status" value="1"/>
</dbReference>
<dbReference type="Gene3D" id="3.10.180.10">
    <property type="entry name" value="2,3-Dihydroxybiphenyl 1,2-Dioxygenase, domain 1"/>
    <property type="match status" value="1"/>
</dbReference>
<dbReference type="STRING" id="1348114.OM33_20440"/>
<dbReference type="InterPro" id="IPR029068">
    <property type="entry name" value="Glyas_Bleomycin-R_OHBP_Dase"/>
</dbReference>
<organism evidence="3 4">
    <name type="scientific">Pseudoalteromonas piratica</name>
    <dbReference type="NCBI Taxonomy" id="1348114"/>
    <lineage>
        <taxon>Bacteria</taxon>
        <taxon>Pseudomonadati</taxon>
        <taxon>Pseudomonadota</taxon>
        <taxon>Gammaproteobacteria</taxon>
        <taxon>Alteromonadales</taxon>
        <taxon>Pseudoalteromonadaceae</taxon>
        <taxon>Pseudoalteromonas</taxon>
    </lineage>
</organism>
<dbReference type="PANTHER" id="PTHR21366">
    <property type="entry name" value="GLYOXALASE FAMILY PROTEIN"/>
    <property type="match status" value="1"/>
</dbReference>
<dbReference type="GO" id="GO:0004462">
    <property type="term" value="F:lactoylglutathione lyase activity"/>
    <property type="evidence" value="ECO:0007669"/>
    <property type="project" value="InterPro"/>
</dbReference>
<sequence length="132" mass="14952">MILGLNHITIAVSDLPRSLAFYIDILGFKGHVKWLNGAYLSVGDLWFCLNVDKPSTQADYSHIAFDIAKADFDAFKTRIAQHNIPLWKNNKSEGDSLYFLDPDGHQLEVHVGSLATRLQALKHSPYKNLEWL</sequence>
<evidence type="ECO:0000259" key="2">
    <source>
        <dbReference type="PROSITE" id="PS51819"/>
    </source>
</evidence>
<dbReference type="eggNOG" id="COG0346">
    <property type="taxonomic scope" value="Bacteria"/>
</dbReference>
<dbReference type="InterPro" id="IPR037523">
    <property type="entry name" value="VOC_core"/>
</dbReference>
<protein>
    <submittedName>
        <fullName evidence="3">Glutathione transferase</fullName>
    </submittedName>
</protein>
<proteinExistence type="predicted"/>
<evidence type="ECO:0000313" key="4">
    <source>
        <dbReference type="Proteomes" id="UP000030341"/>
    </source>
</evidence>
<evidence type="ECO:0000313" key="3">
    <source>
        <dbReference type="EMBL" id="AIY67402.1"/>
    </source>
</evidence>
<name>A0A0A7EN42_9GAMM</name>
<gene>
    <name evidence="3" type="ORF">OM33_20440</name>
</gene>
<dbReference type="InterPro" id="IPR004360">
    <property type="entry name" value="Glyas_Fos-R_dOase_dom"/>
</dbReference>
<dbReference type="OrthoDB" id="4265398at2"/>
<dbReference type="CDD" id="cd07244">
    <property type="entry name" value="FosA"/>
    <property type="match status" value="1"/>
</dbReference>
<reference evidence="3 4" key="1">
    <citation type="submission" date="2014-11" db="EMBL/GenBank/DDBJ databases">
        <title>Complete Genome Sequence of Pseudoalteromonas sp. Strain OCN003 Isolated from Kaneohe Bay, Oahu, Hawaii.</title>
        <authorList>
            <person name="Beurmann S."/>
            <person name="Videau P."/>
            <person name="Ushijima B."/>
            <person name="Smith A.M."/>
            <person name="Aeby G.S."/>
            <person name="Callahan S.M."/>
            <person name="Belcaid M."/>
        </authorList>
    </citation>
    <scope>NUCLEOTIDE SEQUENCE [LARGE SCALE GENOMIC DNA]</scope>
    <source>
        <strain evidence="3 4">OCN003</strain>
    </source>
</reference>
<feature type="domain" description="VOC" evidence="2">
    <location>
        <begin position="4"/>
        <end position="112"/>
    </location>
</feature>
<dbReference type="EMBL" id="CP009889">
    <property type="protein sequence ID" value="AIY67402.1"/>
    <property type="molecule type" value="Genomic_DNA"/>
</dbReference>
<dbReference type="InterPro" id="IPR050383">
    <property type="entry name" value="GlyoxalaseI/FosfomycinResist"/>
</dbReference>
<dbReference type="AlphaFoldDB" id="A0A0A7EN42"/>
<dbReference type="InterPro" id="IPR018146">
    <property type="entry name" value="Glyoxalase_1_CS"/>
</dbReference>
<dbReference type="GO" id="GO:0046872">
    <property type="term" value="F:metal ion binding"/>
    <property type="evidence" value="ECO:0007669"/>
    <property type="project" value="UniProtKB-KW"/>
</dbReference>
<keyword evidence="3" id="KW-0808">Transferase</keyword>
<dbReference type="Pfam" id="PF00903">
    <property type="entry name" value="Glyoxalase"/>
    <property type="match status" value="1"/>
</dbReference>
<dbReference type="Proteomes" id="UP000030341">
    <property type="component" value="Chromosome 2"/>
</dbReference>
<dbReference type="RefSeq" id="WP_040136360.1">
    <property type="nucleotide sequence ID" value="NZ_CP009889.1"/>
</dbReference>
<dbReference type="KEGG" id="pseo:OM33_20440"/>
<keyword evidence="4" id="KW-1185">Reference proteome</keyword>
<dbReference type="SUPFAM" id="SSF54593">
    <property type="entry name" value="Glyoxalase/Bleomycin resistance protein/Dihydroxybiphenyl dioxygenase"/>
    <property type="match status" value="1"/>
</dbReference>
<dbReference type="PROSITE" id="PS00934">
    <property type="entry name" value="GLYOXALASE_I_1"/>
    <property type="match status" value="1"/>
</dbReference>
<dbReference type="PANTHER" id="PTHR21366:SF14">
    <property type="entry name" value="GLYOXALASE DOMAIN-CONTAINING PROTEIN 5"/>
    <property type="match status" value="1"/>
</dbReference>
<dbReference type="NCBIfam" id="NF000496">
    <property type="entry name" value="Fos_GSH"/>
    <property type="match status" value="1"/>
</dbReference>
<dbReference type="GO" id="GO:0016740">
    <property type="term" value="F:transferase activity"/>
    <property type="evidence" value="ECO:0007669"/>
    <property type="project" value="UniProtKB-KW"/>
</dbReference>
<keyword evidence="1" id="KW-0479">Metal-binding</keyword>
<evidence type="ECO:0000256" key="1">
    <source>
        <dbReference type="ARBA" id="ARBA00022723"/>
    </source>
</evidence>
<dbReference type="HOGENOM" id="CLU_121356_0_0_6"/>
<accession>A0A0A7EN42</accession>